<reference evidence="1 2" key="2">
    <citation type="journal article" date="2014" name="PLoS ONE">
        <title>Evolution of mitochondria reconstructed from the energy metabolism of living bacteria.</title>
        <authorList>
            <person name="Degli Esposti M."/>
            <person name="Chouaia B."/>
            <person name="Comandatore F."/>
            <person name="Crotti E."/>
            <person name="Sassera D."/>
            <person name="Lievens P.M."/>
            <person name="Daffonchio D."/>
            <person name="Bandi C."/>
        </authorList>
    </citation>
    <scope>NUCLEOTIDE SEQUENCE [LARGE SCALE GENOMIC DNA]</scope>
    <source>
        <strain evidence="1 2">SF2.1</strain>
    </source>
</reference>
<comment type="caution">
    <text evidence="1">The sequence shown here is derived from an EMBL/GenBank/DDBJ whole genome shotgun (WGS) entry which is preliminary data.</text>
</comment>
<gene>
    <name evidence="1" type="ORF">ASAP_0550</name>
</gene>
<accession>A0A060QCH4</accession>
<dbReference type="AlphaFoldDB" id="A0A060QCH4"/>
<sequence>MQYRQFDLWSDRPIDSHITIILDDATRRLPTSSLYTPQQYFHVFFCNAR</sequence>
<name>A0A060QCH4_9PROT</name>
<evidence type="ECO:0000313" key="1">
    <source>
        <dbReference type="EMBL" id="CDG38595.1"/>
    </source>
</evidence>
<evidence type="ECO:0000313" key="2">
    <source>
        <dbReference type="Proteomes" id="UP000027583"/>
    </source>
</evidence>
<dbReference type="Proteomes" id="UP000027583">
    <property type="component" value="Unassembled WGS sequence"/>
</dbReference>
<dbReference type="EMBL" id="CBLX010000004">
    <property type="protein sequence ID" value="CDG38595.1"/>
    <property type="molecule type" value="Genomic_DNA"/>
</dbReference>
<organism evidence="1 2">
    <name type="scientific">Asaia bogorensis</name>
    <dbReference type="NCBI Taxonomy" id="91915"/>
    <lineage>
        <taxon>Bacteria</taxon>
        <taxon>Pseudomonadati</taxon>
        <taxon>Pseudomonadota</taxon>
        <taxon>Alphaproteobacteria</taxon>
        <taxon>Acetobacterales</taxon>
        <taxon>Acetobacteraceae</taxon>
        <taxon>Asaia</taxon>
    </lineage>
</organism>
<protein>
    <submittedName>
        <fullName evidence="1">Uncharacterized protein</fullName>
    </submittedName>
</protein>
<proteinExistence type="predicted"/>
<reference evidence="1 2" key="1">
    <citation type="journal article" date="2014" name="Genome Biol. Evol.">
        <title>Acetic acid bacteria genomes reveal functional traits for adaptation to life in insect guts.</title>
        <authorList>
            <person name="Chouaia B."/>
            <person name="Gaiarsa S."/>
            <person name="Crotti E."/>
            <person name="Comandatore F."/>
            <person name="Degli Esposti M."/>
            <person name="Ricci I."/>
            <person name="Alma A."/>
            <person name="Favia G."/>
            <person name="Bandi C."/>
            <person name="Daffonchio D."/>
        </authorList>
    </citation>
    <scope>NUCLEOTIDE SEQUENCE [LARGE SCALE GENOMIC DNA]</scope>
    <source>
        <strain evidence="1 2">SF2.1</strain>
    </source>
</reference>